<proteinExistence type="predicted"/>
<dbReference type="InterPro" id="IPR025558">
    <property type="entry name" value="DUF4283"/>
</dbReference>
<sequence length="184" mass="20568">MDPSAFSSAFPPLVSSSSPSLPKPPSWDRILTGSPNPTEFSISMLQTPEEIIPFQQDDIAEANDEWSLALVGYSLGRRPFYETLLKAIRKSWILKGTLKLISLSEGFFLFKFSTLEDYEMVWLAGLGLFSENRLSSKSGRLISPPNVRNSTLCLYGLKSMISLYAVGPLLVSPKLQQKLVYLWL</sequence>
<dbReference type="Pfam" id="PF14111">
    <property type="entry name" value="DUF4283"/>
    <property type="match status" value="1"/>
</dbReference>
<feature type="compositionally biased region" description="Low complexity" evidence="1">
    <location>
        <begin position="1"/>
        <end position="20"/>
    </location>
</feature>
<evidence type="ECO:0000313" key="3">
    <source>
        <dbReference type="EMBL" id="KAL0921210.1"/>
    </source>
</evidence>
<name>A0ABD0V885_DENTH</name>
<organism evidence="3 4">
    <name type="scientific">Dendrobium thyrsiflorum</name>
    <name type="common">Pinecone-like raceme dendrobium</name>
    <name type="synonym">Orchid</name>
    <dbReference type="NCBI Taxonomy" id="117978"/>
    <lineage>
        <taxon>Eukaryota</taxon>
        <taxon>Viridiplantae</taxon>
        <taxon>Streptophyta</taxon>
        <taxon>Embryophyta</taxon>
        <taxon>Tracheophyta</taxon>
        <taxon>Spermatophyta</taxon>
        <taxon>Magnoliopsida</taxon>
        <taxon>Liliopsida</taxon>
        <taxon>Asparagales</taxon>
        <taxon>Orchidaceae</taxon>
        <taxon>Epidendroideae</taxon>
        <taxon>Malaxideae</taxon>
        <taxon>Dendrobiinae</taxon>
        <taxon>Dendrobium</taxon>
    </lineage>
</organism>
<keyword evidence="4" id="KW-1185">Reference proteome</keyword>
<dbReference type="EMBL" id="JANQDX010000007">
    <property type="protein sequence ID" value="KAL0921210.1"/>
    <property type="molecule type" value="Genomic_DNA"/>
</dbReference>
<accession>A0ABD0V885</accession>
<evidence type="ECO:0000259" key="2">
    <source>
        <dbReference type="Pfam" id="PF14111"/>
    </source>
</evidence>
<evidence type="ECO:0000313" key="4">
    <source>
        <dbReference type="Proteomes" id="UP001552299"/>
    </source>
</evidence>
<feature type="domain" description="DUF4283" evidence="2">
    <location>
        <begin position="63"/>
        <end position="125"/>
    </location>
</feature>
<reference evidence="3 4" key="1">
    <citation type="journal article" date="2024" name="Plant Biotechnol. J.">
        <title>Dendrobium thyrsiflorum genome and its molecular insights into genes involved in important horticultural traits.</title>
        <authorList>
            <person name="Chen B."/>
            <person name="Wang J.Y."/>
            <person name="Zheng P.J."/>
            <person name="Li K.L."/>
            <person name="Liang Y.M."/>
            <person name="Chen X.F."/>
            <person name="Zhang C."/>
            <person name="Zhao X."/>
            <person name="He X."/>
            <person name="Zhang G.Q."/>
            <person name="Liu Z.J."/>
            <person name="Xu Q."/>
        </authorList>
    </citation>
    <scope>NUCLEOTIDE SEQUENCE [LARGE SCALE GENOMIC DNA]</scope>
    <source>
        <strain evidence="3">GZMU011</strain>
    </source>
</reference>
<dbReference type="Proteomes" id="UP001552299">
    <property type="component" value="Unassembled WGS sequence"/>
</dbReference>
<gene>
    <name evidence="3" type="ORF">M5K25_008262</name>
</gene>
<dbReference type="AlphaFoldDB" id="A0ABD0V885"/>
<protein>
    <recommendedName>
        <fullName evidence="2">DUF4283 domain-containing protein</fullName>
    </recommendedName>
</protein>
<comment type="caution">
    <text evidence="3">The sequence shown here is derived from an EMBL/GenBank/DDBJ whole genome shotgun (WGS) entry which is preliminary data.</text>
</comment>
<feature type="region of interest" description="Disordered" evidence="1">
    <location>
        <begin position="1"/>
        <end position="28"/>
    </location>
</feature>
<evidence type="ECO:0000256" key="1">
    <source>
        <dbReference type="SAM" id="MobiDB-lite"/>
    </source>
</evidence>